<feature type="transmembrane region" description="Helical" evidence="5">
    <location>
        <begin position="220"/>
        <end position="244"/>
    </location>
</feature>
<dbReference type="PANTHER" id="PTHR19282">
    <property type="entry name" value="TETRASPANIN"/>
    <property type="match status" value="1"/>
</dbReference>
<dbReference type="EnsemblMetazoa" id="GMOY007962-RA">
    <property type="protein sequence ID" value="GMOY007962-PA"/>
    <property type="gene ID" value="GMOY007962"/>
</dbReference>
<dbReference type="EMBL" id="CCAG010013463">
    <property type="status" value="NOT_ANNOTATED_CDS"/>
    <property type="molecule type" value="Genomic_DNA"/>
</dbReference>
<protein>
    <recommendedName>
        <fullName evidence="8">Tetraspanin</fullName>
    </recommendedName>
</protein>
<reference evidence="6" key="1">
    <citation type="submission" date="2020-05" db="UniProtKB">
        <authorList>
            <consortium name="EnsemblMetazoa"/>
        </authorList>
    </citation>
    <scope>IDENTIFICATION</scope>
    <source>
        <strain evidence="6">Yale</strain>
    </source>
</reference>
<dbReference type="AlphaFoldDB" id="A0A1B0G3R3"/>
<evidence type="ECO:0000256" key="3">
    <source>
        <dbReference type="ARBA" id="ARBA00022989"/>
    </source>
</evidence>
<dbReference type="Proteomes" id="UP000092444">
    <property type="component" value="Unassembled WGS sequence"/>
</dbReference>
<evidence type="ECO:0008006" key="8">
    <source>
        <dbReference type="Google" id="ProtNLM"/>
    </source>
</evidence>
<keyword evidence="3 5" id="KW-1133">Transmembrane helix</keyword>
<dbReference type="CDD" id="cd03127">
    <property type="entry name" value="tetraspanin_LEL"/>
    <property type="match status" value="2"/>
</dbReference>
<proteinExistence type="predicted"/>
<dbReference type="STRING" id="37546.A0A1B0G3R3"/>
<evidence type="ECO:0000256" key="4">
    <source>
        <dbReference type="ARBA" id="ARBA00023136"/>
    </source>
</evidence>
<evidence type="ECO:0000256" key="5">
    <source>
        <dbReference type="SAM" id="Phobius"/>
    </source>
</evidence>
<feature type="transmembrane region" description="Helical" evidence="5">
    <location>
        <begin position="20"/>
        <end position="38"/>
    </location>
</feature>
<dbReference type="InterPro" id="IPR018499">
    <property type="entry name" value="Tetraspanin/Peripherin"/>
</dbReference>
<organism evidence="6 7">
    <name type="scientific">Glossina morsitans morsitans</name>
    <name type="common">Savannah tsetse fly</name>
    <dbReference type="NCBI Taxonomy" id="37546"/>
    <lineage>
        <taxon>Eukaryota</taxon>
        <taxon>Metazoa</taxon>
        <taxon>Ecdysozoa</taxon>
        <taxon>Arthropoda</taxon>
        <taxon>Hexapoda</taxon>
        <taxon>Insecta</taxon>
        <taxon>Pterygota</taxon>
        <taxon>Neoptera</taxon>
        <taxon>Endopterygota</taxon>
        <taxon>Diptera</taxon>
        <taxon>Brachycera</taxon>
        <taxon>Muscomorpha</taxon>
        <taxon>Hippoboscoidea</taxon>
        <taxon>Glossinidae</taxon>
        <taxon>Glossina</taxon>
    </lineage>
</organism>
<evidence type="ECO:0000256" key="1">
    <source>
        <dbReference type="ARBA" id="ARBA00004141"/>
    </source>
</evidence>
<evidence type="ECO:0000313" key="6">
    <source>
        <dbReference type="EnsemblMetazoa" id="GMOY007962-PA"/>
    </source>
</evidence>
<sequence>MKAWGAAEIVLGCFVLEKYGVLSFLVLLLHISSSVYIVTERQAFSKHMETLIEDVWSKNTEEYHYPMDGFQIAFNCCGVDGYEDYKESNHSVPLTCCGLNIFKCVSNEYIAAPGCRDAFAGYWATNIEIMIFSGLGAFLDLMGQFVDEAWEHKDELTNAMNAIQTEFNCCGVYGYKDYNDTRIPLSRCNLEIVACAAERYKELPGCREEFLNYWDTYLQITLYSSLGIAAVHVACIVIGVLTVYKLFIK</sequence>
<keyword evidence="7" id="KW-1185">Reference proteome</keyword>
<dbReference type="Pfam" id="PF00335">
    <property type="entry name" value="Tetraspanin"/>
    <property type="match status" value="1"/>
</dbReference>
<dbReference type="InterPro" id="IPR008952">
    <property type="entry name" value="Tetraspanin_EC2_sf"/>
</dbReference>
<dbReference type="PhylomeDB" id="A0A1B0G3R3"/>
<dbReference type="GO" id="GO:0005886">
    <property type="term" value="C:plasma membrane"/>
    <property type="evidence" value="ECO:0007669"/>
    <property type="project" value="TreeGrafter"/>
</dbReference>
<name>A0A1B0G3R3_GLOMM</name>
<dbReference type="VEuPathDB" id="VectorBase:GMOY007962"/>
<evidence type="ECO:0000313" key="7">
    <source>
        <dbReference type="Proteomes" id="UP000092444"/>
    </source>
</evidence>
<dbReference type="SUPFAM" id="SSF48652">
    <property type="entry name" value="Tetraspanin"/>
    <property type="match status" value="2"/>
</dbReference>
<keyword evidence="2 5" id="KW-0812">Transmembrane</keyword>
<evidence type="ECO:0000256" key="2">
    <source>
        <dbReference type="ARBA" id="ARBA00022692"/>
    </source>
</evidence>
<keyword evidence="4 5" id="KW-0472">Membrane</keyword>
<accession>A0A1B0G3R3</accession>
<dbReference type="PANTHER" id="PTHR19282:SF521">
    <property type="entry name" value="IP01817P-RELATED"/>
    <property type="match status" value="1"/>
</dbReference>
<dbReference type="Gene3D" id="1.10.1450.10">
    <property type="entry name" value="Tetraspanin"/>
    <property type="match status" value="2"/>
</dbReference>
<comment type="subcellular location">
    <subcellularLocation>
        <location evidence="1">Membrane</location>
        <topology evidence="1">Multi-pass membrane protein</topology>
    </subcellularLocation>
</comment>